<organism evidence="3">
    <name type="scientific">Caenorhabditis remanei</name>
    <name type="common">Caenorhabditis vulgaris</name>
    <dbReference type="NCBI Taxonomy" id="31234"/>
    <lineage>
        <taxon>Eukaryota</taxon>
        <taxon>Metazoa</taxon>
        <taxon>Ecdysozoa</taxon>
        <taxon>Nematoda</taxon>
        <taxon>Chromadorea</taxon>
        <taxon>Rhabditida</taxon>
        <taxon>Rhabditina</taxon>
        <taxon>Rhabditomorpha</taxon>
        <taxon>Rhabditoidea</taxon>
        <taxon>Rhabditidae</taxon>
        <taxon>Peloderinae</taxon>
        <taxon>Caenorhabditis</taxon>
    </lineage>
</organism>
<dbReference type="EMBL" id="DS268442">
    <property type="protein sequence ID" value="EFP01289.1"/>
    <property type="molecule type" value="Genomic_DNA"/>
</dbReference>
<protein>
    <recommendedName>
        <fullName evidence="1">Sdz-33 F-box domain-containing protein</fullName>
    </recommendedName>
</protein>
<dbReference type="PANTHER" id="PTHR22899:SF0">
    <property type="entry name" value="F-BOX ASSOCIATED DOMAIN-CONTAINING PROTEIN-RELATED"/>
    <property type="match status" value="1"/>
</dbReference>
<keyword evidence="3" id="KW-1185">Reference proteome</keyword>
<dbReference type="Pfam" id="PF07735">
    <property type="entry name" value="FBA_2"/>
    <property type="match status" value="1"/>
</dbReference>
<dbReference type="Proteomes" id="UP000008281">
    <property type="component" value="Unassembled WGS sequence"/>
</dbReference>
<name>E3MFV7_CAERE</name>
<sequence length="211" mass="25292">MRKLNEWCCRLSRRRLFPNHFFHSVTGIDIKRLVVFSRNAVQSTKDYRLLLPNVKQLSVHQCRSENRESIQEVIIQNYDYLEVSPYIRLSLDHYLLMNSSYIKMQHKMSQRKVNRFIRHWIQGSNPRLKVLEYWGLNKRPKLQKILKGIAYQVVTGDHVRVFDIQGYTPYTEADVIVDSGYNIQRVDGTQATMHFRDHHRIGFRLFLLVWN</sequence>
<reference evidence="2" key="1">
    <citation type="submission" date="2007-07" db="EMBL/GenBank/DDBJ databases">
        <title>PCAP assembly of the Caenorhabditis remanei genome.</title>
        <authorList>
            <consortium name="The Caenorhabditis remanei Sequencing Consortium"/>
            <person name="Wilson R.K."/>
        </authorList>
    </citation>
    <scope>NUCLEOTIDE SEQUENCE [LARGE SCALE GENOMIC DNA]</scope>
    <source>
        <strain evidence="2">PB4641</strain>
    </source>
</reference>
<evidence type="ECO:0000259" key="1">
    <source>
        <dbReference type="Pfam" id="PF07735"/>
    </source>
</evidence>
<dbReference type="PANTHER" id="PTHR22899">
    <property type="entry name" value="CYCLIN-RELATED F-BOX FAMILY"/>
    <property type="match status" value="1"/>
</dbReference>
<dbReference type="FunCoup" id="E3MFV7">
    <property type="interactions" value="1080"/>
</dbReference>
<dbReference type="OMA" id="SSTICMG"/>
<feature type="domain" description="Sdz-33 F-box" evidence="1">
    <location>
        <begin position="70"/>
        <end position="132"/>
    </location>
</feature>
<accession>E3MFV7</accession>
<dbReference type="InterPro" id="IPR053222">
    <property type="entry name" value="Zygotic_Embryogenesis-Asso"/>
</dbReference>
<dbReference type="InterPro" id="IPR012885">
    <property type="entry name" value="F-box_Sdz-33"/>
</dbReference>
<evidence type="ECO:0000313" key="3">
    <source>
        <dbReference type="Proteomes" id="UP000008281"/>
    </source>
</evidence>
<dbReference type="AlphaFoldDB" id="E3MFV7"/>
<dbReference type="OrthoDB" id="5832245at2759"/>
<evidence type="ECO:0000313" key="2">
    <source>
        <dbReference type="EMBL" id="EFP01289.1"/>
    </source>
</evidence>
<proteinExistence type="predicted"/>
<dbReference type="HOGENOM" id="CLU_028840_1_2_1"/>
<gene>
    <name evidence="2" type="ORF">CRE_24482</name>
</gene>
<dbReference type="InParanoid" id="E3MFV7"/>